<evidence type="ECO:0000313" key="1">
    <source>
        <dbReference type="EMBL" id="KGD61986.1"/>
    </source>
</evidence>
<accession>A0ABR4WEN6</accession>
<proteinExistence type="predicted"/>
<name>A0ABR4WEN6_9GAMM</name>
<dbReference type="Proteomes" id="UP000029443">
    <property type="component" value="Unassembled WGS sequence"/>
</dbReference>
<dbReference type="SUPFAM" id="SSF48452">
    <property type="entry name" value="TPR-like"/>
    <property type="match status" value="1"/>
</dbReference>
<dbReference type="EMBL" id="ARXU01000003">
    <property type="protein sequence ID" value="KGD61986.1"/>
    <property type="molecule type" value="Genomic_DNA"/>
</dbReference>
<evidence type="ECO:0008006" key="3">
    <source>
        <dbReference type="Google" id="ProtNLM"/>
    </source>
</evidence>
<comment type="caution">
    <text evidence="1">The sequence shown here is derived from an EMBL/GenBank/DDBJ whole genome shotgun (WGS) entry which is preliminary data.</text>
</comment>
<dbReference type="Gene3D" id="1.25.40.10">
    <property type="entry name" value="Tetratricopeptide repeat domain"/>
    <property type="match status" value="1"/>
</dbReference>
<evidence type="ECO:0000313" key="2">
    <source>
        <dbReference type="Proteomes" id="UP000029443"/>
    </source>
</evidence>
<dbReference type="RefSeq" id="WP_198030626.1">
    <property type="nucleotide sequence ID" value="NZ_ARXU01000003.1"/>
</dbReference>
<protein>
    <recommendedName>
        <fullName evidence="3">Lipoprotein</fullName>
    </recommendedName>
</protein>
<keyword evidence="2" id="KW-1185">Reference proteome</keyword>
<gene>
    <name evidence="1" type="ORF">T9A_01195</name>
</gene>
<reference evidence="1 2" key="1">
    <citation type="submission" date="2012-09" db="EMBL/GenBank/DDBJ databases">
        <title>Genome Sequence of alkane-degrading Bacterium Alcanivorax jadensis T9.</title>
        <authorList>
            <person name="Lai Q."/>
            <person name="Shao Z."/>
        </authorList>
    </citation>
    <scope>NUCLEOTIDE SEQUENCE [LARGE SCALE GENOMIC DNA]</scope>
    <source>
        <strain evidence="1 2">T9</strain>
    </source>
</reference>
<organism evidence="1 2">
    <name type="scientific">Alcanivorax jadensis T9</name>
    <dbReference type="NCBI Taxonomy" id="1177181"/>
    <lineage>
        <taxon>Bacteria</taxon>
        <taxon>Pseudomonadati</taxon>
        <taxon>Pseudomonadota</taxon>
        <taxon>Gammaproteobacteria</taxon>
        <taxon>Oceanospirillales</taxon>
        <taxon>Alcanivoracaceae</taxon>
        <taxon>Alcanivorax</taxon>
    </lineage>
</organism>
<dbReference type="InterPro" id="IPR011990">
    <property type="entry name" value="TPR-like_helical_dom_sf"/>
</dbReference>
<sequence>MANTFTPAVSGERPLYACKKFLLSLIGAGLLSACATGPKQYAVTPLDPAKQEYVASQPAALQPAWRKLFQEGRRNEVLNLMEIGATAFKTGDLDTARRTLDEAIANIESVYADNDAARKARSLWYEEGEKEFKGEPYERSMVYYYRGLIYLIDGDYGNARATFLNGLLQDAFAEEEQHTTDFASLVYLAGWAARLDGNERLAGEHFEEYRQFRPDGPVPDDSDNTLIVAETGTSPRKLADGVGHYELVYRRGKGFTENRAKIAGDGLNQTLYPAEDVFFQASTRGGRAVDRIIEGKVQFKQTTGNVGDAMTSLSDNSLITGIAAGAGGGLAAGFNTITAIGVAAQGMSARAKTRADTRYWSSLPDTLHLGSARLSPDTQNASVTFTNKAGITQPPGSKPARIFFDKNGNGVIFASAR</sequence>